<dbReference type="Pfam" id="PF00507">
    <property type="entry name" value="Oxidored_q4"/>
    <property type="match status" value="1"/>
</dbReference>
<feature type="transmembrane region" description="Helical" evidence="9">
    <location>
        <begin position="57"/>
        <end position="80"/>
    </location>
</feature>
<evidence type="ECO:0000256" key="8">
    <source>
        <dbReference type="ARBA" id="ARBA00049551"/>
    </source>
</evidence>
<dbReference type="PANTHER" id="PTHR11058:SF9">
    <property type="entry name" value="NADH-UBIQUINONE OXIDOREDUCTASE CHAIN 3"/>
    <property type="match status" value="1"/>
</dbReference>
<name>A0A0U1Z8B6_9NEOP</name>
<gene>
    <name evidence="10" type="primary">ND3</name>
</gene>
<comment type="subcellular location">
    <subcellularLocation>
        <location evidence="1">Membrane</location>
    </subcellularLocation>
    <subcellularLocation>
        <location evidence="9">Mitochondrion membrane</location>
        <topology evidence="9">Multi-pass membrane protein</topology>
    </subcellularLocation>
</comment>
<evidence type="ECO:0000256" key="9">
    <source>
        <dbReference type="RuleBase" id="RU003640"/>
    </source>
</evidence>
<evidence type="ECO:0000256" key="3">
    <source>
        <dbReference type="ARBA" id="ARBA00021007"/>
    </source>
</evidence>
<keyword evidence="5 9" id="KW-0812">Transmembrane</keyword>
<reference evidence="10" key="1">
    <citation type="journal article" date="2015" name="Mitochondrial DNA">
        <title>The mitochondrial genomes of the caddisflies Sericostoma personatum and Thremma gallicum (Insecta: Trichoptera).</title>
        <authorList>
            <person name="Dietz L."/>
            <person name="Brand P."/>
            <person name="Eschner L.M."/>
            <person name="Leese F."/>
        </authorList>
    </citation>
    <scope>NUCLEOTIDE SEQUENCE</scope>
    <source>
        <tissue evidence="10">Abdomen</tissue>
    </source>
</reference>
<dbReference type="AlphaFoldDB" id="A0A0U1Z8B6"/>
<dbReference type="GO" id="GO:0008137">
    <property type="term" value="F:NADH dehydrogenase (ubiquinone) activity"/>
    <property type="evidence" value="ECO:0007669"/>
    <property type="project" value="UniProtKB-UniRule"/>
</dbReference>
<evidence type="ECO:0000256" key="7">
    <source>
        <dbReference type="ARBA" id="ARBA00023136"/>
    </source>
</evidence>
<keyword evidence="9" id="KW-0520">NAD</keyword>
<accession>A0A0U1Z8B6</accession>
<keyword evidence="9" id="KW-0679">Respiratory chain</keyword>
<evidence type="ECO:0000313" key="10">
    <source>
        <dbReference type="EMBL" id="AJR19259.1"/>
    </source>
</evidence>
<comment type="similarity">
    <text evidence="2 9">Belongs to the complex I subunit 3 family.</text>
</comment>
<keyword evidence="7 9" id="KW-0472">Membrane</keyword>
<dbReference type="InterPro" id="IPR038430">
    <property type="entry name" value="NDAH_ubi_oxred_su3_sf"/>
</dbReference>
<dbReference type="EC" id="7.1.1.2" evidence="9"/>
<comment type="function">
    <text evidence="9">Core subunit of the mitochondrial membrane respiratory chain NADH dehydrogenase (Complex I) which catalyzes electron transfer from NADH through the respiratory chain, using ubiquinone as an electron acceptor. Essential for the catalytic activity of complex I.</text>
</comment>
<feature type="transmembrane region" description="Helical" evidence="9">
    <location>
        <begin position="6"/>
        <end position="25"/>
    </location>
</feature>
<evidence type="ECO:0000256" key="6">
    <source>
        <dbReference type="ARBA" id="ARBA00022989"/>
    </source>
</evidence>
<evidence type="ECO:0000256" key="1">
    <source>
        <dbReference type="ARBA" id="ARBA00004370"/>
    </source>
</evidence>
<organism evidence="10">
    <name type="scientific">Thremma gallicum</name>
    <dbReference type="NCBI Taxonomy" id="1586284"/>
    <lineage>
        <taxon>Eukaryota</taxon>
        <taxon>Metazoa</taxon>
        <taxon>Ecdysozoa</taxon>
        <taxon>Arthropoda</taxon>
        <taxon>Hexapoda</taxon>
        <taxon>Insecta</taxon>
        <taxon>Pterygota</taxon>
        <taxon>Neoptera</taxon>
        <taxon>Endopterygota</taxon>
        <taxon>Trichoptera</taxon>
        <taxon>Integripalpia</taxon>
        <taxon>Plenitentoria</taxon>
        <taxon>Limnephiloidea</taxon>
        <taxon>Uenoidae</taxon>
        <taxon>Thremmatinae</taxon>
        <taxon>Thremma</taxon>
    </lineage>
</organism>
<dbReference type="InterPro" id="IPR000440">
    <property type="entry name" value="NADH_UbQ/plastoQ_OxRdtase_su3"/>
</dbReference>
<protein>
    <recommendedName>
        <fullName evidence="3 9">NADH-ubiquinone oxidoreductase chain 3</fullName>
        <ecNumber evidence="9">7.1.1.2</ecNumber>
    </recommendedName>
</protein>
<keyword evidence="9" id="KW-1278">Translocase</keyword>
<keyword evidence="9" id="KW-0249">Electron transport</keyword>
<keyword evidence="6 9" id="KW-1133">Transmembrane helix</keyword>
<dbReference type="PANTHER" id="PTHR11058">
    <property type="entry name" value="NADH-UBIQUINONE OXIDOREDUCTASE CHAIN 3"/>
    <property type="match status" value="1"/>
</dbReference>
<dbReference type="Gene3D" id="1.20.58.1610">
    <property type="entry name" value="NADH:ubiquinone/plastoquinone oxidoreductase, chain 3"/>
    <property type="match status" value="1"/>
</dbReference>
<comment type="catalytic activity">
    <reaction evidence="8 9">
        <text>a ubiquinone + NADH + 5 H(+)(in) = a ubiquinol + NAD(+) + 4 H(+)(out)</text>
        <dbReference type="Rhea" id="RHEA:29091"/>
        <dbReference type="Rhea" id="RHEA-COMP:9565"/>
        <dbReference type="Rhea" id="RHEA-COMP:9566"/>
        <dbReference type="ChEBI" id="CHEBI:15378"/>
        <dbReference type="ChEBI" id="CHEBI:16389"/>
        <dbReference type="ChEBI" id="CHEBI:17976"/>
        <dbReference type="ChEBI" id="CHEBI:57540"/>
        <dbReference type="ChEBI" id="CHEBI:57945"/>
        <dbReference type="EC" id="7.1.1.2"/>
    </reaction>
</comment>
<keyword evidence="9" id="KW-0830">Ubiquinone</keyword>
<evidence type="ECO:0000256" key="5">
    <source>
        <dbReference type="ARBA" id="ARBA00022692"/>
    </source>
</evidence>
<geneLocation type="mitochondrion" evidence="10"/>
<keyword evidence="9 10" id="KW-0496">Mitochondrion</keyword>
<dbReference type="EMBL" id="KP455291">
    <property type="protein sequence ID" value="AJR19259.1"/>
    <property type="molecule type" value="Genomic_DNA"/>
</dbReference>
<proteinExistence type="inferred from homology"/>
<dbReference type="GO" id="GO:0030964">
    <property type="term" value="C:NADH dehydrogenase complex"/>
    <property type="evidence" value="ECO:0007669"/>
    <property type="project" value="TreeGrafter"/>
</dbReference>
<sequence length="117" mass="13753">MYLMMTILLMSLILSNIMIFLALILSKKSFNDLEKSSPFECGFNPLSTPRIPFSLNFFLITIIFLIFDIEISLILPIIMIMNLSNMIIWTLISMLFMIILLLGLYYEWNQNMLNWTL</sequence>
<feature type="transmembrane region" description="Helical" evidence="9">
    <location>
        <begin position="86"/>
        <end position="106"/>
    </location>
</feature>
<dbReference type="GO" id="GO:0031966">
    <property type="term" value="C:mitochondrial membrane"/>
    <property type="evidence" value="ECO:0007669"/>
    <property type="project" value="UniProtKB-SubCell"/>
</dbReference>
<evidence type="ECO:0000256" key="2">
    <source>
        <dbReference type="ARBA" id="ARBA00008472"/>
    </source>
</evidence>
<evidence type="ECO:0000256" key="4">
    <source>
        <dbReference type="ARBA" id="ARBA00022448"/>
    </source>
</evidence>
<keyword evidence="4 9" id="KW-0813">Transport</keyword>